<dbReference type="GO" id="GO:0004601">
    <property type="term" value="F:peroxidase activity"/>
    <property type="evidence" value="ECO:0007669"/>
    <property type="project" value="UniProtKB-KW"/>
</dbReference>
<proteinExistence type="evidence at transcript level"/>
<dbReference type="EMBL" id="AJ491787">
    <property type="protein sequence ID" value="CAD37192.1"/>
    <property type="molecule type" value="mRNA"/>
</dbReference>
<accession>Q7X9V0</accession>
<dbReference type="InterPro" id="IPR052559">
    <property type="entry name" value="V-haloperoxidase"/>
</dbReference>
<reference evidence="2" key="1">
    <citation type="journal article" date="2003" name="J. Biol. Chem.">
        <title>The brown algal kelp Laminaria digitata features distinct bromoperoxidase and iodoperoxidase activities.</title>
        <authorList>
            <person name="Colin C."/>
            <person name="Leblanc C."/>
            <person name="Wagner E."/>
            <person name="Delage L."/>
            <person name="Leize-Wagner E."/>
            <person name="Van Dorsselaer A."/>
            <person name="Kloareg B."/>
            <person name="Potin P."/>
        </authorList>
    </citation>
    <scope>NUCLEOTIDE SEQUENCE</scope>
    <source>
        <tissue evidence="2">Sporophyte</tissue>
    </source>
</reference>
<dbReference type="AlphaFoldDB" id="Q7X9V0"/>
<gene>
    <name evidence="2" type="primary">VBPO2</name>
</gene>
<keyword evidence="2" id="KW-0575">Peroxidase</keyword>
<dbReference type="PANTHER" id="PTHR34599:SF1">
    <property type="entry name" value="PHOSPHATIDIC ACID PHOSPHATASE TYPE 2_HALOPEROXIDASE DOMAIN-CONTAINING PROTEIN"/>
    <property type="match status" value="1"/>
</dbReference>
<dbReference type="InterPro" id="IPR016119">
    <property type="entry name" value="Br/Cl_peroxidase_C"/>
</dbReference>
<keyword evidence="1" id="KW-0812">Transmembrane</keyword>
<evidence type="ECO:0000256" key="1">
    <source>
        <dbReference type="SAM" id="Phobius"/>
    </source>
</evidence>
<organism evidence="2">
    <name type="scientific">Laminaria digitata</name>
    <dbReference type="NCBI Taxonomy" id="80365"/>
    <lineage>
        <taxon>Eukaryota</taxon>
        <taxon>Sar</taxon>
        <taxon>Stramenopiles</taxon>
        <taxon>Ochrophyta</taxon>
        <taxon>PX clade</taxon>
        <taxon>Phaeophyceae</taxon>
        <taxon>Laminariales</taxon>
        <taxon>Laminariaceae</taxon>
        <taxon>Laminaria</taxon>
    </lineage>
</organism>
<feature type="transmembrane region" description="Helical" evidence="1">
    <location>
        <begin position="12"/>
        <end position="35"/>
    </location>
</feature>
<dbReference type="InterPro" id="IPR036938">
    <property type="entry name" value="PAP2/HPO_sf"/>
</dbReference>
<dbReference type="CDD" id="cd03398">
    <property type="entry name" value="PAP2_haloperoxidase"/>
    <property type="match status" value="1"/>
</dbReference>
<dbReference type="Gene3D" id="1.10.606.10">
    <property type="entry name" value="Vanadium-containing Chloroperoxidase, domain 2"/>
    <property type="match status" value="1"/>
</dbReference>
<dbReference type="SMR" id="Q7X9V0"/>
<dbReference type="PeroxiBase" id="4074">
    <property type="entry name" value="LdVBPo02"/>
</dbReference>
<keyword evidence="1" id="KW-1133">Transmembrane helix</keyword>
<keyword evidence="1" id="KW-0472">Membrane</keyword>
<keyword evidence="2" id="KW-0560">Oxidoreductase</keyword>
<sequence length="682" mass="75125">MKRARPTQPGALYSVLSLRHVACALCVVACAFLLFEYQISSLGLTALLAAFAPCLGYEEPPEPTQPLLSGNVCRVRDSLDFLDPVPRAKVTLLKRLAIAKDEISVGPTCHVNNGDEENVPLFAGQYHKTLPHDKFGQVDEDAYKKLLECVFTSDINECEKVPSGAGRRGGAKLTNPLGGTAHQVTGADSDNVFITTPDSLLSERLAAQQAEVYWMALLRDIPFGEFAKNDYVRLAAENLQSLPAFKGLNIPRSEGGKIDPVTDLFRTTWPGVTTGPVVSQFMLSDFLIDSIKVTPKADPLTPGVDYMTAFQPWLDVQNGASKLETTFDEENPRFIRNGRDLATIALRDQLYTEAFRAALILFTEGALGGEVGPYAEAERQQGFATFGEPHILTAMASASSSTRHAWYAKWQVHRMLRPEAYGALVHNTLMRDVITPLPDSILRNTELLNRVEVHNQRMNPDGEKTFLLPMAAAQGSPTHPAYPSGHAINNGAYITALKAFLGYEAGQKCFPNPVVSNDEGTKRIKYKPSGREIVGECVNEKGKLVEGLTYEGELNKISANVLLGRSHIGVHWRMDGVYGALMGETSCVRRLQQELPGLPEAREVEGKKRRGDIPPATYKFRLYSGKILELYGRNLYKLDGKLCEGAFTGDDFCDPIDEDDYSSFDDIVEEHAQFSLHGHTEL</sequence>
<name>Q7X9V0_9PHAE</name>
<dbReference type="SUPFAM" id="SSF48317">
    <property type="entry name" value="Acid phosphatase/Vanadium-dependent haloperoxidase"/>
    <property type="match status" value="1"/>
</dbReference>
<dbReference type="PANTHER" id="PTHR34599">
    <property type="entry name" value="PEROXIDASE-RELATED"/>
    <property type="match status" value="1"/>
</dbReference>
<protein>
    <submittedName>
        <fullName evidence="2">Vanadium-dependent bromoperoxidase 2</fullName>
    </submittedName>
</protein>
<evidence type="ECO:0000313" key="2">
    <source>
        <dbReference type="EMBL" id="CAD37192.1"/>
    </source>
</evidence>